<organism evidence="1">
    <name type="scientific">Tanacetum cinerariifolium</name>
    <name type="common">Dalmatian daisy</name>
    <name type="synonym">Chrysanthemum cinerariifolium</name>
    <dbReference type="NCBI Taxonomy" id="118510"/>
    <lineage>
        <taxon>Eukaryota</taxon>
        <taxon>Viridiplantae</taxon>
        <taxon>Streptophyta</taxon>
        <taxon>Embryophyta</taxon>
        <taxon>Tracheophyta</taxon>
        <taxon>Spermatophyta</taxon>
        <taxon>Magnoliopsida</taxon>
        <taxon>eudicotyledons</taxon>
        <taxon>Gunneridae</taxon>
        <taxon>Pentapetalae</taxon>
        <taxon>asterids</taxon>
        <taxon>campanulids</taxon>
        <taxon>Asterales</taxon>
        <taxon>Asteraceae</taxon>
        <taxon>Asteroideae</taxon>
        <taxon>Anthemideae</taxon>
        <taxon>Anthemidinae</taxon>
        <taxon>Tanacetum</taxon>
    </lineage>
</organism>
<gene>
    <name evidence="1" type="ORF">Tci_063996</name>
</gene>
<dbReference type="PANTHER" id="PTHR45023:SF4">
    <property type="entry name" value="GLYCINE-RICH PROTEIN-RELATED"/>
    <property type="match status" value="1"/>
</dbReference>
<sequence length="220" mass="25298">MGKNVEDEPVAAGRWLPVEEELLATYYVAVSEDNNVGRSQKHETFWYQVLNEFNSKKIQKRTKDMLTSKCHTLNANCQKFNAAYKRAKRLGKSCENDVDVMKRAQKDLFGHDARPLPAGKPRPAKKIKFDATASTGGSSASTQFRELMEQELRLKREAAESAFEAQAEKDRTLMRLEELRFLATSTKDLDDDDAYWIKKQKRLIKNKMRNDLGDDDDEDE</sequence>
<dbReference type="PANTHER" id="PTHR45023">
    <property type="match status" value="1"/>
</dbReference>
<proteinExistence type="predicted"/>
<comment type="caution">
    <text evidence="1">The sequence shown here is derived from an EMBL/GenBank/DDBJ whole genome shotgun (WGS) entry which is preliminary data.</text>
</comment>
<protein>
    <recommendedName>
        <fullName evidence="2">Glutathione S-transferase T3-like</fullName>
    </recommendedName>
</protein>
<dbReference type="AlphaFoldDB" id="A0A6L2P0H5"/>
<evidence type="ECO:0000313" key="1">
    <source>
        <dbReference type="EMBL" id="GEU92018.1"/>
    </source>
</evidence>
<evidence type="ECO:0008006" key="2">
    <source>
        <dbReference type="Google" id="ProtNLM"/>
    </source>
</evidence>
<accession>A0A6L2P0H5</accession>
<name>A0A6L2P0H5_TANCI</name>
<reference evidence="1" key="1">
    <citation type="journal article" date="2019" name="Sci. Rep.">
        <title>Draft genome of Tanacetum cinerariifolium, the natural source of mosquito coil.</title>
        <authorList>
            <person name="Yamashiro T."/>
            <person name="Shiraishi A."/>
            <person name="Satake H."/>
            <person name="Nakayama K."/>
        </authorList>
    </citation>
    <scope>NUCLEOTIDE SEQUENCE</scope>
</reference>
<dbReference type="EMBL" id="BKCJ010010535">
    <property type="protein sequence ID" value="GEU92018.1"/>
    <property type="molecule type" value="Genomic_DNA"/>
</dbReference>